<accession>A0A5B7IGM1</accession>
<keyword evidence="3" id="KW-1185">Reference proteome</keyword>
<dbReference type="AlphaFoldDB" id="A0A5B7IGM1"/>
<evidence type="ECO:0000256" key="1">
    <source>
        <dbReference type="SAM" id="MobiDB-lite"/>
    </source>
</evidence>
<dbReference type="EMBL" id="VSRR010052732">
    <property type="protein sequence ID" value="MPC80008.1"/>
    <property type="molecule type" value="Genomic_DNA"/>
</dbReference>
<protein>
    <submittedName>
        <fullName evidence="2">Uncharacterized protein</fullName>
    </submittedName>
</protein>
<proteinExistence type="predicted"/>
<organism evidence="2 3">
    <name type="scientific">Portunus trituberculatus</name>
    <name type="common">Swimming crab</name>
    <name type="synonym">Neptunus trituberculatus</name>
    <dbReference type="NCBI Taxonomy" id="210409"/>
    <lineage>
        <taxon>Eukaryota</taxon>
        <taxon>Metazoa</taxon>
        <taxon>Ecdysozoa</taxon>
        <taxon>Arthropoda</taxon>
        <taxon>Crustacea</taxon>
        <taxon>Multicrustacea</taxon>
        <taxon>Malacostraca</taxon>
        <taxon>Eumalacostraca</taxon>
        <taxon>Eucarida</taxon>
        <taxon>Decapoda</taxon>
        <taxon>Pleocyemata</taxon>
        <taxon>Brachyura</taxon>
        <taxon>Eubrachyura</taxon>
        <taxon>Portunoidea</taxon>
        <taxon>Portunidae</taxon>
        <taxon>Portuninae</taxon>
        <taxon>Portunus</taxon>
    </lineage>
</organism>
<sequence>MGGTGVAPVDRRGKTAPPYNKTPDVMQLVHDHIMSLPTCTSHYSTQYRVYLPPGYSHKRCYDLFKEWCGEKEVPAEKIMRFDGYSRAFSRFNIGFRPPMVDTCNYCDKIANKVEVATANRDEAKKSQLLMQKKVQLLKAKVARDLMTAYKQDTNPTLFAFAMDL</sequence>
<comment type="caution">
    <text evidence="2">The sequence shown here is derived from an EMBL/GenBank/DDBJ whole genome shotgun (WGS) entry which is preliminary data.</text>
</comment>
<dbReference type="OrthoDB" id="434783at2759"/>
<feature type="region of interest" description="Disordered" evidence="1">
    <location>
        <begin position="1"/>
        <end position="21"/>
    </location>
</feature>
<reference evidence="2 3" key="1">
    <citation type="submission" date="2019-05" db="EMBL/GenBank/DDBJ databases">
        <title>Another draft genome of Portunus trituberculatus and its Hox gene families provides insights of decapod evolution.</title>
        <authorList>
            <person name="Jeong J.-H."/>
            <person name="Song I."/>
            <person name="Kim S."/>
            <person name="Choi T."/>
            <person name="Kim D."/>
            <person name="Ryu S."/>
            <person name="Kim W."/>
        </authorList>
    </citation>
    <scope>NUCLEOTIDE SEQUENCE [LARGE SCALE GENOMIC DNA]</scope>
    <source>
        <tissue evidence="2">Muscle</tissue>
    </source>
</reference>
<gene>
    <name evidence="2" type="ORF">E2C01_074571</name>
</gene>
<evidence type="ECO:0000313" key="3">
    <source>
        <dbReference type="Proteomes" id="UP000324222"/>
    </source>
</evidence>
<evidence type="ECO:0000313" key="2">
    <source>
        <dbReference type="EMBL" id="MPC80008.1"/>
    </source>
</evidence>
<name>A0A5B7IGM1_PORTR</name>
<dbReference type="Proteomes" id="UP000324222">
    <property type="component" value="Unassembled WGS sequence"/>
</dbReference>